<dbReference type="Pfam" id="PF16216">
    <property type="entry name" value="GxGYxYP_N"/>
    <property type="match status" value="1"/>
</dbReference>
<dbReference type="PANTHER" id="PTHR37321">
    <property type="entry name" value="EXPORTED PROTEIN-RELATED"/>
    <property type="match status" value="1"/>
</dbReference>
<dbReference type="InterPro" id="IPR032626">
    <property type="entry name" value="GxGYxYP_N_1st"/>
</dbReference>
<dbReference type="Gene3D" id="3.20.20.490">
    <property type="entry name" value="GxGYxYP glycoside hydrolase, C-terminal domain"/>
    <property type="match status" value="1"/>
</dbReference>
<accession>A0ABV6JKG3</accession>
<feature type="domain" description="GxGYxYP putative glycoside hydrolase second N-terminal" evidence="3">
    <location>
        <begin position="121"/>
        <end position="182"/>
    </location>
</feature>
<organism evidence="5 6">
    <name type="scientific">Paenibacillus mendelii</name>
    <dbReference type="NCBI Taxonomy" id="206163"/>
    <lineage>
        <taxon>Bacteria</taxon>
        <taxon>Bacillati</taxon>
        <taxon>Bacillota</taxon>
        <taxon>Bacilli</taxon>
        <taxon>Bacillales</taxon>
        <taxon>Paenibacillaceae</taxon>
        <taxon>Paenibacillus</taxon>
    </lineage>
</organism>
<evidence type="ECO:0000313" key="6">
    <source>
        <dbReference type="Proteomes" id="UP001589818"/>
    </source>
</evidence>
<evidence type="ECO:0000259" key="1">
    <source>
        <dbReference type="Pfam" id="PF14323"/>
    </source>
</evidence>
<dbReference type="Pfam" id="PF20958">
    <property type="entry name" value="GxGYxYP_N_3rd"/>
    <property type="match status" value="1"/>
</dbReference>
<reference evidence="5 6" key="1">
    <citation type="submission" date="2024-09" db="EMBL/GenBank/DDBJ databases">
        <authorList>
            <person name="Sun Q."/>
            <person name="Mori K."/>
        </authorList>
    </citation>
    <scope>NUCLEOTIDE SEQUENCE [LARGE SCALE GENOMIC DNA]</scope>
    <source>
        <strain evidence="5 6">CCM 4839</strain>
    </source>
</reference>
<feature type="domain" description="GxGYxYP putative glycoside hydrolase third N-terminal" evidence="4">
    <location>
        <begin position="201"/>
        <end position="277"/>
    </location>
</feature>
<gene>
    <name evidence="5" type="ORF">ACFFJ8_34340</name>
</gene>
<dbReference type="Pfam" id="PF20957">
    <property type="entry name" value="GxGYxYP_N_2nd"/>
    <property type="match status" value="1"/>
</dbReference>
<evidence type="ECO:0000259" key="3">
    <source>
        <dbReference type="Pfam" id="PF20957"/>
    </source>
</evidence>
<proteinExistence type="predicted"/>
<dbReference type="Gene3D" id="2.60.40.1080">
    <property type="match status" value="1"/>
</dbReference>
<evidence type="ECO:0000259" key="4">
    <source>
        <dbReference type="Pfam" id="PF20958"/>
    </source>
</evidence>
<dbReference type="InterPro" id="IPR048310">
    <property type="entry name" value="GxGYxYP_N_2nd"/>
</dbReference>
<feature type="domain" description="GxGYxYP putative glycoside hydrolase C-terminal" evidence="1">
    <location>
        <begin position="296"/>
        <end position="527"/>
    </location>
</feature>
<comment type="caution">
    <text evidence="5">The sequence shown here is derived from an EMBL/GenBank/DDBJ whole genome shotgun (WGS) entry which is preliminary data.</text>
</comment>
<protein>
    <submittedName>
        <fullName evidence="5">GxGYxYP domain-containing protein</fullName>
    </submittedName>
</protein>
<dbReference type="Proteomes" id="UP001589818">
    <property type="component" value="Unassembled WGS sequence"/>
</dbReference>
<dbReference type="PANTHER" id="PTHR37321:SF1">
    <property type="entry name" value="EXPORTED PROTEIN"/>
    <property type="match status" value="1"/>
</dbReference>
<dbReference type="Pfam" id="PF14323">
    <property type="entry name" value="GxGYxYP_C"/>
    <property type="match status" value="1"/>
</dbReference>
<name>A0ABV6JKG3_9BACL</name>
<dbReference type="EMBL" id="JBHLVF010000059">
    <property type="protein sequence ID" value="MFC0396420.1"/>
    <property type="molecule type" value="Genomic_DNA"/>
</dbReference>
<dbReference type="InterPro" id="IPR048309">
    <property type="entry name" value="GxGYxYP_N_3rd"/>
</dbReference>
<dbReference type="InterPro" id="IPR038410">
    <property type="entry name" value="GxGYxYP_C_sf"/>
</dbReference>
<sequence>MHKRKLLSLFLSICLVGSLIAGLMPERVEAHSKGKDSYYEKAAYRAKKLNVIKLSDMTPSESVMIATLQGLIANKTSEQIYILPESGNYGQWLQDLKSKYGVKIKTVDNPWKLLKQYKSYIKGYLLWEQGNSSINAASSLAHLKDAVLVEKGDVRKAKGFKQVMDLSSKDEAWVKANYWNRLKHDLFIEQKGETREELAGGMGPKLRDYAAMTGAFTFYDGNSDFRKSVLADADDDSVLLGWGDASGGEDRFIMPSSEAGVFTLPADHAFNLSVLSGFTLQGLEQKQADPVTAEDNVHYVSFVMSDGDNIQWMLNDLAEKGKPWFGNANRGAFDMGWAVSPSMIDLAPTVAKRFYDDATKKDAFVVGPSGGGYMYPSKYPEAELDSHLKQLNTAMGRMDLGLVEVIDFNAFERMDIWNKYTAQPNVDGVIYLEYSNHKALNGAIKWANDKPIVTPREMLWEGNAGSDNASVVNHIRNAARNPKSAVGYSLVLVHAWSKSMDDVKSVIDQFGEDVRVVTPDKMVELIKQNVPQQGPDAPNKVYEAESDFGHNTGKLDGDGWSANAAEHAPGHMLFGPNAADIPAGRHQVKFRTLIDNRTADNSRVLNLDIFDVTGNQVIAEKAVVKSQFQAANTYQNLVLEADFVEGHTYEFRAWYDGNAYVKIDRVTVVLENNLAQRLYEAENDFGHNTGKLDGDGWSANPVEHGSGHMLYGPYVADIPTGVHDVTFRMMAGDIAGADAAVASVDIYSPSFDQVLRSVELKKNDFAAPITFQDITLDDVNFSLGSTYEFRVYFNDAVNVKVDHVRLDMPELVVPDTASIYFKFSGADVDSLAFGTDAGQKQLQAWGKASQAGKPDVNVTANAVWSVVSGGNTVSVSDSGMLTVLGAGEAVVKAAYNGLEANISIRVSDTYEYRIFEAESDFGHNTGAADGDSWHANTVDHGPGHMLHGPGVTDLPSGSHPVIFRMKIDVNTGSSDRVLNLDIFDGTGNRVVGEKAILRTDFTSADGYQDFVVNADFVTGHSYQFRVWYDDNAAIHVDKVSVRIPAAN</sequence>
<dbReference type="InterPro" id="IPR025832">
    <property type="entry name" value="GxGYxYP_C"/>
</dbReference>
<evidence type="ECO:0000259" key="2">
    <source>
        <dbReference type="Pfam" id="PF16216"/>
    </source>
</evidence>
<dbReference type="RefSeq" id="WP_204821947.1">
    <property type="nucleotide sequence ID" value="NZ_JANHOF010000017.1"/>
</dbReference>
<evidence type="ECO:0000313" key="5">
    <source>
        <dbReference type="EMBL" id="MFC0396420.1"/>
    </source>
</evidence>
<keyword evidence="6" id="KW-1185">Reference proteome</keyword>
<feature type="domain" description="GxGYxYP putative glycoside hydrolase first N-terminal" evidence="2">
    <location>
        <begin position="48"/>
        <end position="119"/>
    </location>
</feature>